<evidence type="ECO:0000259" key="4">
    <source>
        <dbReference type="PROSITE" id="PS50089"/>
    </source>
</evidence>
<organism evidence="7 8">
    <name type="scientific">Elliptochloris bilobata</name>
    <dbReference type="NCBI Taxonomy" id="381761"/>
    <lineage>
        <taxon>Eukaryota</taxon>
        <taxon>Viridiplantae</taxon>
        <taxon>Chlorophyta</taxon>
        <taxon>core chlorophytes</taxon>
        <taxon>Trebouxiophyceae</taxon>
        <taxon>Trebouxiophyceae incertae sedis</taxon>
        <taxon>Elliptochloris clade</taxon>
        <taxon>Elliptochloris</taxon>
    </lineage>
</organism>
<feature type="domain" description="RING-type" evidence="4">
    <location>
        <begin position="10"/>
        <end position="58"/>
    </location>
</feature>
<dbReference type="InterPro" id="IPR013083">
    <property type="entry name" value="Znf_RING/FYVE/PHD"/>
</dbReference>
<dbReference type="GO" id="GO:0004842">
    <property type="term" value="F:ubiquitin-protein transferase activity"/>
    <property type="evidence" value="ECO:0007669"/>
    <property type="project" value="InterPro"/>
</dbReference>
<dbReference type="PANTHER" id="PTHR12603">
    <property type="entry name" value="CCR4-NOT TRANSCRIPTION COMPLEX RELATED"/>
    <property type="match status" value="1"/>
</dbReference>
<sequence>MAEADEEACCPLCLNELDETDEAVEFCHCGYAMCLWCWHRICGEAAKEGAAARCPNCRTIYDLDAIHQRSVSRLEEVKKRKALQLERKKSSLPGVKGRKDLANMRVVQRNLVYVVGLSMDLCYEDVLQSAEHFGQFGKVVKQISVSRAGPYGAASAKNKPTGSAYITFRRNEDARRCIETMHNTQWDGKVIKACYGTTKYCNAFLKGVACSNSDCLYLHDVADDEDSYTKEETKSTKFVNLVHAASLSRQASGPPPAAAAAPAAGASGAAGAAAVRAVPVPETSGAGAYAGTPRAPAMALERAAAASAPTALTDDQVGTSSQGNGHAWPALGGASWAAKATVGAAATAPAHGVAPPPAANAQEWPQLPGASGDAGEGADIRPAPPVPPLARSGSTMAAQLARATSVPNGGPPGSARGAQGGVLVVAKGKKLMPLSPAGKARVAPAAKPALTPLGPGQ</sequence>
<dbReference type="PROSITE" id="PS50103">
    <property type="entry name" value="ZF_C3H1"/>
    <property type="match status" value="1"/>
</dbReference>
<dbReference type="InterPro" id="IPR034261">
    <property type="entry name" value="CNOT4_RRM"/>
</dbReference>
<accession>A0AAW1QIY5</accession>
<dbReference type="InterPro" id="IPR001841">
    <property type="entry name" value="Znf_RING"/>
</dbReference>
<protein>
    <recommendedName>
        <fullName evidence="9">CCR4-NOT transcription complex subunit 4</fullName>
    </recommendedName>
</protein>
<feature type="domain" description="C3H1-type" evidence="6">
    <location>
        <begin position="195"/>
        <end position="222"/>
    </location>
</feature>
<reference evidence="7 8" key="1">
    <citation type="journal article" date="2024" name="Nat. Commun.">
        <title>Phylogenomics reveals the evolutionary origins of lichenization in chlorophyte algae.</title>
        <authorList>
            <person name="Puginier C."/>
            <person name="Libourel C."/>
            <person name="Otte J."/>
            <person name="Skaloud P."/>
            <person name="Haon M."/>
            <person name="Grisel S."/>
            <person name="Petersen M."/>
            <person name="Berrin J.G."/>
            <person name="Delaux P.M."/>
            <person name="Dal Grande F."/>
            <person name="Keller J."/>
        </authorList>
    </citation>
    <scope>NUCLEOTIDE SEQUENCE [LARGE SCALE GENOMIC DNA]</scope>
    <source>
        <strain evidence="7 8">SAG 245.80</strain>
    </source>
</reference>
<evidence type="ECO:0000259" key="5">
    <source>
        <dbReference type="PROSITE" id="PS50102"/>
    </source>
</evidence>
<dbReference type="PROSITE" id="PS50102">
    <property type="entry name" value="RRM"/>
    <property type="match status" value="1"/>
</dbReference>
<dbReference type="InterPro" id="IPR000504">
    <property type="entry name" value="RRM_dom"/>
</dbReference>
<evidence type="ECO:0000313" key="7">
    <source>
        <dbReference type="EMBL" id="KAK9821233.1"/>
    </source>
</evidence>
<feature type="domain" description="RRM" evidence="5">
    <location>
        <begin position="110"/>
        <end position="198"/>
    </location>
</feature>
<gene>
    <name evidence="7" type="ORF">WJX81_005640</name>
</gene>
<dbReference type="GO" id="GO:0030014">
    <property type="term" value="C:CCR4-NOT complex"/>
    <property type="evidence" value="ECO:0007669"/>
    <property type="project" value="InterPro"/>
</dbReference>
<evidence type="ECO:0000313" key="8">
    <source>
        <dbReference type="Proteomes" id="UP001445335"/>
    </source>
</evidence>
<evidence type="ECO:0000256" key="1">
    <source>
        <dbReference type="PROSITE-ProRule" id="PRU00176"/>
    </source>
</evidence>
<dbReference type="InterPro" id="IPR039780">
    <property type="entry name" value="Mot2"/>
</dbReference>
<evidence type="ECO:0000256" key="2">
    <source>
        <dbReference type="PROSITE-ProRule" id="PRU00723"/>
    </source>
</evidence>
<dbReference type="SMART" id="SM00361">
    <property type="entry name" value="RRM_1"/>
    <property type="match status" value="1"/>
</dbReference>
<dbReference type="PANTHER" id="PTHR12603:SF0">
    <property type="entry name" value="CCR4-NOT TRANSCRIPTION COMPLEX SUBUNIT 4"/>
    <property type="match status" value="1"/>
</dbReference>
<dbReference type="Gene3D" id="3.30.40.10">
    <property type="entry name" value="Zinc/RING finger domain, C3HC4 (zinc finger)"/>
    <property type="match status" value="1"/>
</dbReference>
<keyword evidence="2" id="KW-0479">Metal-binding</keyword>
<dbReference type="InterPro" id="IPR000571">
    <property type="entry name" value="Znf_CCCH"/>
</dbReference>
<keyword evidence="2" id="KW-0862">Zinc</keyword>
<dbReference type="PROSITE" id="PS50089">
    <property type="entry name" value="ZF_RING_2"/>
    <property type="match status" value="1"/>
</dbReference>
<dbReference type="SUPFAM" id="SSF54928">
    <property type="entry name" value="RNA-binding domain, RBD"/>
    <property type="match status" value="1"/>
</dbReference>
<name>A0AAW1QIY5_9CHLO</name>
<dbReference type="GO" id="GO:0003723">
    <property type="term" value="F:RNA binding"/>
    <property type="evidence" value="ECO:0007669"/>
    <property type="project" value="UniProtKB-UniRule"/>
</dbReference>
<dbReference type="InterPro" id="IPR012677">
    <property type="entry name" value="Nucleotide-bd_a/b_plait_sf"/>
</dbReference>
<dbReference type="EMBL" id="JALJOU010000105">
    <property type="protein sequence ID" value="KAK9821233.1"/>
    <property type="molecule type" value="Genomic_DNA"/>
</dbReference>
<dbReference type="Proteomes" id="UP001445335">
    <property type="component" value="Unassembled WGS sequence"/>
</dbReference>
<keyword evidence="8" id="KW-1185">Reference proteome</keyword>
<dbReference type="GO" id="GO:0008270">
    <property type="term" value="F:zinc ion binding"/>
    <property type="evidence" value="ECO:0007669"/>
    <property type="project" value="UniProtKB-KW"/>
</dbReference>
<dbReference type="Gene3D" id="3.30.70.330">
    <property type="match status" value="1"/>
</dbReference>
<keyword evidence="1" id="KW-0694">RNA-binding</keyword>
<dbReference type="Pfam" id="PF00076">
    <property type="entry name" value="RRM_1"/>
    <property type="match status" value="1"/>
</dbReference>
<feature type="region of interest" description="Disordered" evidence="3">
    <location>
        <begin position="348"/>
        <end position="421"/>
    </location>
</feature>
<feature type="region of interest" description="Disordered" evidence="3">
    <location>
        <begin position="435"/>
        <end position="457"/>
    </location>
</feature>
<dbReference type="SUPFAM" id="SSF57850">
    <property type="entry name" value="RING/U-box"/>
    <property type="match status" value="1"/>
</dbReference>
<keyword evidence="2" id="KW-0863">Zinc-finger</keyword>
<dbReference type="CDD" id="cd12438">
    <property type="entry name" value="RRM_CNOT4"/>
    <property type="match status" value="1"/>
</dbReference>
<dbReference type="CDD" id="cd16618">
    <property type="entry name" value="mRING-HC-C4C4_CNOT4"/>
    <property type="match status" value="1"/>
</dbReference>
<evidence type="ECO:0000259" key="6">
    <source>
        <dbReference type="PROSITE" id="PS50103"/>
    </source>
</evidence>
<dbReference type="Pfam" id="PF14570">
    <property type="entry name" value="zf-RING_4"/>
    <property type="match status" value="1"/>
</dbReference>
<proteinExistence type="predicted"/>
<dbReference type="InterPro" id="IPR003954">
    <property type="entry name" value="RRM_euk-type"/>
</dbReference>
<dbReference type="AlphaFoldDB" id="A0AAW1QIY5"/>
<dbReference type="GO" id="GO:0016567">
    <property type="term" value="P:protein ubiquitination"/>
    <property type="evidence" value="ECO:0007669"/>
    <property type="project" value="TreeGrafter"/>
</dbReference>
<dbReference type="InterPro" id="IPR035979">
    <property type="entry name" value="RBD_domain_sf"/>
</dbReference>
<evidence type="ECO:0008006" key="9">
    <source>
        <dbReference type="Google" id="ProtNLM"/>
    </source>
</evidence>
<feature type="zinc finger region" description="C3H1-type" evidence="2">
    <location>
        <begin position="195"/>
        <end position="222"/>
    </location>
</feature>
<evidence type="ECO:0000256" key="3">
    <source>
        <dbReference type="SAM" id="MobiDB-lite"/>
    </source>
</evidence>
<comment type="caution">
    <text evidence="7">The sequence shown here is derived from an EMBL/GenBank/DDBJ whole genome shotgun (WGS) entry which is preliminary data.</text>
</comment>
<dbReference type="InterPro" id="IPR039515">
    <property type="entry name" value="NOT4_mRING-HC-C4C4"/>
</dbReference>